<evidence type="ECO:0000256" key="3">
    <source>
        <dbReference type="ARBA" id="ARBA00007947"/>
    </source>
</evidence>
<dbReference type="InterPro" id="IPR001451">
    <property type="entry name" value="Hexapep"/>
</dbReference>
<feature type="domain" description="MobA-like NTP transferase" evidence="19">
    <location>
        <begin position="11"/>
        <end position="164"/>
    </location>
</feature>
<evidence type="ECO:0000256" key="5">
    <source>
        <dbReference type="ARBA" id="ARBA00022679"/>
    </source>
</evidence>
<evidence type="ECO:0000256" key="16">
    <source>
        <dbReference type="ARBA" id="ARBA00048493"/>
    </source>
</evidence>
<dbReference type="PANTHER" id="PTHR43584">
    <property type="entry name" value="NUCLEOTIDYL TRANSFERASE"/>
    <property type="match status" value="1"/>
</dbReference>
<evidence type="ECO:0000313" key="21">
    <source>
        <dbReference type="Proteomes" id="UP000006512"/>
    </source>
</evidence>
<dbReference type="GO" id="GO:0009245">
    <property type="term" value="P:lipid A biosynthetic process"/>
    <property type="evidence" value="ECO:0007669"/>
    <property type="project" value="UniProtKB-UniRule"/>
</dbReference>
<dbReference type="InterPro" id="IPR038009">
    <property type="entry name" value="GlmU_C_LbH"/>
</dbReference>
<comment type="subunit">
    <text evidence="18">Homotrimer.</text>
</comment>
<dbReference type="EMBL" id="GL883079">
    <property type="protein sequence ID" value="EGF90205.1"/>
    <property type="molecule type" value="Genomic_DNA"/>
</dbReference>
<feature type="binding site" evidence="18">
    <location>
        <begin position="374"/>
        <end position="375"/>
    </location>
    <ligand>
        <name>acetyl-CoA</name>
        <dbReference type="ChEBI" id="CHEBI:57288"/>
    </ligand>
</feature>
<feature type="binding site" evidence="18">
    <location>
        <position position="28"/>
    </location>
    <ligand>
        <name>UDP-N-acetyl-alpha-D-glucosamine</name>
        <dbReference type="ChEBI" id="CHEBI:57705"/>
    </ligand>
</feature>
<comment type="function">
    <text evidence="17 18">Catalyzes the last two sequential reactions in the de novo biosynthetic pathway for UDP-N-acetylglucosamine (UDP-GlcNAc). The C-terminal domain catalyzes the transfer of acetyl group from acetyl coenzyme A to glucosamine-1-phosphate (GlcN-1-P) to produce N-acetylglucosamine-1-phosphate (GlcNAc-1-P), which is converted into UDP-GlcNAc by the transfer of uridine 5-monophosphate (from uridine 5-triphosphate), a reaction catalyzed by the N-terminal domain.</text>
</comment>
<dbReference type="InterPro" id="IPR050065">
    <property type="entry name" value="GlmU-like"/>
</dbReference>
<evidence type="ECO:0000256" key="18">
    <source>
        <dbReference type="HAMAP-Rule" id="MF_01631"/>
    </source>
</evidence>
<evidence type="ECO:0000256" key="13">
    <source>
        <dbReference type="ARBA" id="ARBA00023315"/>
    </source>
</evidence>
<comment type="catalytic activity">
    <reaction evidence="16 18">
        <text>N-acetyl-alpha-D-glucosamine 1-phosphate + UTP + H(+) = UDP-N-acetyl-alpha-D-glucosamine + diphosphate</text>
        <dbReference type="Rhea" id="RHEA:13509"/>
        <dbReference type="ChEBI" id="CHEBI:15378"/>
        <dbReference type="ChEBI" id="CHEBI:33019"/>
        <dbReference type="ChEBI" id="CHEBI:46398"/>
        <dbReference type="ChEBI" id="CHEBI:57705"/>
        <dbReference type="ChEBI" id="CHEBI:57776"/>
        <dbReference type="EC" id="2.7.7.23"/>
    </reaction>
</comment>
<dbReference type="Pfam" id="PF12804">
    <property type="entry name" value="NTP_transf_3"/>
    <property type="match status" value="1"/>
</dbReference>
<dbReference type="EC" id="2.3.1.157" evidence="18"/>
<feature type="binding site" evidence="18">
    <location>
        <position position="321"/>
    </location>
    <ligand>
        <name>UDP-N-acetyl-alpha-D-glucosamine</name>
        <dbReference type="ChEBI" id="CHEBI:57705"/>
    </ligand>
</feature>
<feature type="binding site" evidence="18">
    <location>
        <position position="146"/>
    </location>
    <ligand>
        <name>UDP-N-acetyl-alpha-D-glucosamine</name>
        <dbReference type="ChEBI" id="CHEBI:57705"/>
    </ligand>
</feature>
<comment type="pathway">
    <text evidence="18">Nucleotide-sugar biosynthesis; UDP-N-acetyl-alpha-D-glucosamine biosynthesis; UDP-N-acetyl-alpha-D-glucosamine from N-acetyl-alpha-D-glucosamine 1-phosphate: step 1/1.</text>
</comment>
<feature type="binding site" evidence="18">
    <location>
        <position position="365"/>
    </location>
    <ligand>
        <name>UDP-N-acetyl-alpha-D-glucosamine</name>
        <dbReference type="ChEBI" id="CHEBI:57705"/>
    </ligand>
</feature>
<dbReference type="PANTHER" id="PTHR43584:SF3">
    <property type="entry name" value="BIFUNCTIONAL PROTEIN GLMU"/>
    <property type="match status" value="1"/>
</dbReference>
<dbReference type="InterPro" id="IPR025877">
    <property type="entry name" value="MobA-like_NTP_Trfase"/>
</dbReference>
<proteinExistence type="inferred from homology"/>
<sequence>MQKSPPTGRAAVILAAGQGTRMKSPVPKVLHKIGGRTMLDRAIDAAFEVGCERVIVVVGGHSPSVRATAEKRVGAANIVVQDPPQGTGHAVNVARDALKDFDGTVIVTYGDSPLMAAKVLEPVFTLAAAADIAVLGFVAHDPGAYGRLVLDGDRLDEIVEAREASKEQFAIRACNSGVLACDRELLFSLLSDVKNENSKGEYYLTDIVGLARGRGLQPWVTMAQEHEVLGANSQAELAVIEKVWQDGVRRGFMDNGVHMPAPETVFFSWDTQVEAGVVIEPNVVFGDGVHVALGAVIRAFSHLEGCKVGEGALIGPYARLRPGADIGKDAHIGNFVEVKNVTVGEGAKANHLSYLGDGSVGAGANIGAGTIFCNYDGFFKHRTVVGERAFIGSNSSLVAPVTIGHGAITGSGSVITQDVPPDALALTRAPQVAKESWAAVFRERKLAEKAAKRSSSEAVAQEKS</sequence>
<dbReference type="InterPro" id="IPR029044">
    <property type="entry name" value="Nucleotide-diphossugar_trans"/>
</dbReference>
<comment type="catalytic activity">
    <reaction evidence="15 18">
        <text>alpha-D-glucosamine 1-phosphate + acetyl-CoA = N-acetyl-alpha-D-glucosamine 1-phosphate + CoA + H(+)</text>
        <dbReference type="Rhea" id="RHEA:13725"/>
        <dbReference type="ChEBI" id="CHEBI:15378"/>
        <dbReference type="ChEBI" id="CHEBI:57287"/>
        <dbReference type="ChEBI" id="CHEBI:57288"/>
        <dbReference type="ChEBI" id="CHEBI:57776"/>
        <dbReference type="ChEBI" id="CHEBI:58516"/>
        <dbReference type="EC" id="2.3.1.157"/>
    </reaction>
</comment>
<evidence type="ECO:0000313" key="20">
    <source>
        <dbReference type="EMBL" id="EGF90205.1"/>
    </source>
</evidence>
<accession>F4QPR8</accession>
<evidence type="ECO:0000256" key="12">
    <source>
        <dbReference type="ARBA" id="ARBA00023268"/>
    </source>
</evidence>
<gene>
    <name evidence="18 20" type="primary">glmU</name>
    <name evidence="20" type="ORF">ABI_32210</name>
</gene>
<feature type="region of interest" description="N-acetyltransferase" evidence="18">
    <location>
        <begin position="256"/>
        <end position="464"/>
    </location>
</feature>
<feature type="binding site" evidence="18">
    <location>
        <position position="81"/>
    </location>
    <ligand>
        <name>UDP-N-acetyl-alpha-D-glucosamine</name>
        <dbReference type="ChEBI" id="CHEBI:57705"/>
    </ligand>
</feature>
<dbReference type="AlphaFoldDB" id="F4QPR8"/>
<evidence type="ECO:0000256" key="11">
    <source>
        <dbReference type="ARBA" id="ARBA00022984"/>
    </source>
</evidence>
<reference evidence="21" key="1">
    <citation type="submission" date="2011-03" db="EMBL/GenBank/DDBJ databases">
        <title>Draft genome sequence of Brevundimonas diminuta.</title>
        <authorList>
            <person name="Brown P.J.B."/>
            <person name="Buechlein A."/>
            <person name="Hemmerich C."/>
            <person name="Brun Y.V."/>
        </authorList>
    </citation>
    <scope>NUCLEOTIDE SEQUENCE [LARGE SCALE GENOMIC DNA]</scope>
    <source>
        <strain evidence="21">C19</strain>
    </source>
</reference>
<feature type="binding site" evidence="18">
    <location>
        <position position="339"/>
    </location>
    <ligand>
        <name>UDP-N-acetyl-alpha-D-glucosamine</name>
        <dbReference type="ChEBI" id="CHEBI:57705"/>
    </ligand>
</feature>
<feature type="active site" description="Proton acceptor" evidence="18">
    <location>
        <position position="351"/>
    </location>
</feature>
<dbReference type="Pfam" id="PF00132">
    <property type="entry name" value="Hexapep"/>
    <property type="match status" value="2"/>
</dbReference>
<dbReference type="GO" id="GO:0000287">
    <property type="term" value="F:magnesium ion binding"/>
    <property type="evidence" value="ECO:0007669"/>
    <property type="project" value="UniProtKB-UniRule"/>
</dbReference>
<evidence type="ECO:0000256" key="1">
    <source>
        <dbReference type="ARBA" id="ARBA00004496"/>
    </source>
</evidence>
<keyword evidence="8 18" id="KW-0677">Repeat</keyword>
<comment type="similarity">
    <text evidence="3 18">In the N-terminal section; belongs to the N-acetylglucosamine-1-phosphate uridyltransferase family.</text>
</comment>
<dbReference type="NCBIfam" id="TIGR01173">
    <property type="entry name" value="glmU"/>
    <property type="match status" value="1"/>
</dbReference>
<feature type="binding site" evidence="18">
    <location>
        <position position="175"/>
    </location>
    <ligand>
        <name>UDP-N-acetyl-alpha-D-glucosamine</name>
        <dbReference type="ChEBI" id="CHEBI:57705"/>
    </ligand>
</feature>
<dbReference type="HAMAP" id="MF_01631">
    <property type="entry name" value="GlmU"/>
    <property type="match status" value="1"/>
</dbReference>
<feature type="binding site" evidence="18">
    <location>
        <position position="232"/>
    </location>
    <ligand>
        <name>Mg(2+)</name>
        <dbReference type="ChEBI" id="CHEBI:18420"/>
    </ligand>
</feature>
<dbReference type="NCBIfam" id="NF010933">
    <property type="entry name" value="PRK14353.1"/>
    <property type="match status" value="1"/>
</dbReference>
<dbReference type="Gene3D" id="3.90.550.10">
    <property type="entry name" value="Spore Coat Polysaccharide Biosynthesis Protein SpsA, Chain A"/>
    <property type="match status" value="1"/>
</dbReference>
<protein>
    <recommendedName>
        <fullName evidence="18">Bifunctional protein GlmU</fullName>
    </recommendedName>
    <domain>
        <recommendedName>
            <fullName evidence="18">UDP-N-acetylglucosamine pyrophosphorylase</fullName>
            <ecNumber evidence="18">2.7.7.23</ecNumber>
        </recommendedName>
        <alternativeName>
            <fullName evidence="18">N-acetylglucosamine-1-phosphate uridyltransferase</fullName>
        </alternativeName>
    </domain>
    <domain>
        <recommendedName>
            <fullName evidence="18">Glucosamine-1-phosphate N-acetyltransferase</fullName>
            <ecNumber evidence="18">2.3.1.157</ecNumber>
        </recommendedName>
    </domain>
</protein>
<feature type="binding site" evidence="18">
    <location>
        <position position="160"/>
    </location>
    <ligand>
        <name>UDP-N-acetyl-alpha-D-glucosamine</name>
        <dbReference type="ChEBI" id="CHEBI:57705"/>
    </ligand>
</feature>
<feature type="binding site" evidence="18">
    <location>
        <position position="354"/>
    </location>
    <ligand>
        <name>UDP-N-acetyl-alpha-D-glucosamine</name>
        <dbReference type="ChEBI" id="CHEBI:57705"/>
    </ligand>
</feature>
<evidence type="ECO:0000259" key="19">
    <source>
        <dbReference type="Pfam" id="PF12804"/>
    </source>
</evidence>
<evidence type="ECO:0000256" key="2">
    <source>
        <dbReference type="ARBA" id="ARBA00007707"/>
    </source>
</evidence>
<dbReference type="SUPFAM" id="SSF51161">
    <property type="entry name" value="Trimeric LpxA-like enzymes"/>
    <property type="match status" value="1"/>
</dbReference>
<dbReference type="GO" id="GO:0000902">
    <property type="term" value="P:cell morphogenesis"/>
    <property type="evidence" value="ECO:0007669"/>
    <property type="project" value="UniProtKB-UniRule"/>
</dbReference>
<dbReference type="Gene3D" id="2.160.10.10">
    <property type="entry name" value="Hexapeptide repeat proteins"/>
    <property type="match status" value="1"/>
</dbReference>
<dbReference type="Proteomes" id="UP000006512">
    <property type="component" value="Unassembled WGS sequence"/>
</dbReference>
<keyword evidence="14 18" id="KW-0961">Cell wall biogenesis/degradation</keyword>
<organism evidence="20 21">
    <name type="scientific">Asticcacaulis biprosthecium C19</name>
    <dbReference type="NCBI Taxonomy" id="715226"/>
    <lineage>
        <taxon>Bacteria</taxon>
        <taxon>Pseudomonadati</taxon>
        <taxon>Pseudomonadota</taxon>
        <taxon>Alphaproteobacteria</taxon>
        <taxon>Caulobacterales</taxon>
        <taxon>Caulobacteraceae</taxon>
        <taxon>Asticcacaulis</taxon>
    </lineage>
</organism>
<evidence type="ECO:0000256" key="9">
    <source>
        <dbReference type="ARBA" id="ARBA00022842"/>
    </source>
</evidence>
<feature type="binding site" evidence="18">
    <location>
        <position position="111"/>
    </location>
    <ligand>
        <name>Mg(2+)</name>
        <dbReference type="ChEBI" id="CHEBI:18420"/>
    </ligand>
</feature>
<feature type="binding site" evidence="18">
    <location>
        <begin position="109"/>
        <end position="111"/>
    </location>
    <ligand>
        <name>UDP-N-acetyl-alpha-D-glucosamine</name>
        <dbReference type="ChEBI" id="CHEBI:57705"/>
    </ligand>
</feature>
<feature type="binding site" evidence="18">
    <location>
        <position position="411"/>
    </location>
    <ligand>
        <name>acetyl-CoA</name>
        <dbReference type="ChEBI" id="CHEBI:57288"/>
    </ligand>
</feature>
<dbReference type="UniPathway" id="UPA00113">
    <property type="reaction ID" value="UER00532"/>
</dbReference>
<dbReference type="STRING" id="715226.ABI_32210"/>
<feature type="binding site" evidence="18">
    <location>
        <begin position="14"/>
        <end position="17"/>
    </location>
    <ligand>
        <name>UDP-N-acetyl-alpha-D-glucosamine</name>
        <dbReference type="ChEBI" id="CHEBI:57705"/>
    </ligand>
</feature>
<dbReference type="GO" id="GO:0003977">
    <property type="term" value="F:UDP-N-acetylglucosamine diphosphorylase activity"/>
    <property type="evidence" value="ECO:0007669"/>
    <property type="project" value="UniProtKB-UniRule"/>
</dbReference>
<evidence type="ECO:0000256" key="14">
    <source>
        <dbReference type="ARBA" id="ARBA00023316"/>
    </source>
</evidence>
<keyword evidence="9 18" id="KW-0460">Magnesium</keyword>
<dbReference type="GO" id="GO:0008360">
    <property type="term" value="P:regulation of cell shape"/>
    <property type="evidence" value="ECO:0007669"/>
    <property type="project" value="UniProtKB-KW"/>
</dbReference>
<dbReference type="GO" id="GO:0071555">
    <property type="term" value="P:cell wall organization"/>
    <property type="evidence" value="ECO:0007669"/>
    <property type="project" value="UniProtKB-KW"/>
</dbReference>
<evidence type="ECO:0000256" key="6">
    <source>
        <dbReference type="ARBA" id="ARBA00022695"/>
    </source>
</evidence>
<keyword evidence="13 18" id="KW-0012">Acyltransferase</keyword>
<keyword evidence="5 18" id="KW-0808">Transferase</keyword>
<dbReference type="GO" id="GO:0006048">
    <property type="term" value="P:UDP-N-acetylglucosamine biosynthetic process"/>
    <property type="evidence" value="ECO:0007669"/>
    <property type="project" value="UniProtKB-UniPathway"/>
</dbReference>
<feature type="region of interest" description="Pyrophosphorylase" evidence="18">
    <location>
        <begin position="1"/>
        <end position="234"/>
    </location>
</feature>
<evidence type="ECO:0000256" key="15">
    <source>
        <dbReference type="ARBA" id="ARBA00048247"/>
    </source>
</evidence>
<dbReference type="CDD" id="cd02540">
    <property type="entry name" value="GT2_GlmU_N_bac"/>
    <property type="match status" value="1"/>
</dbReference>
<keyword evidence="11 18" id="KW-0573">Peptidoglycan synthesis</keyword>
<dbReference type="EC" id="2.7.7.23" evidence="18"/>
<dbReference type="CDD" id="cd03353">
    <property type="entry name" value="LbH_GlmU_C"/>
    <property type="match status" value="1"/>
</dbReference>
<comment type="pathway">
    <text evidence="18">Bacterial outer membrane biogenesis; LPS lipid A biosynthesis.</text>
</comment>
<feature type="binding site" evidence="18">
    <location>
        <position position="232"/>
    </location>
    <ligand>
        <name>UDP-N-acetyl-alpha-D-glucosamine</name>
        <dbReference type="ChEBI" id="CHEBI:57705"/>
    </ligand>
</feature>
<dbReference type="OrthoDB" id="9775031at2"/>
<keyword evidence="21" id="KW-1185">Reference proteome</keyword>
<feature type="binding site" evidence="18">
    <location>
        <position position="368"/>
    </location>
    <ligand>
        <name>acetyl-CoA</name>
        <dbReference type="ChEBI" id="CHEBI:57288"/>
    </ligand>
</feature>
<evidence type="ECO:0000256" key="4">
    <source>
        <dbReference type="ARBA" id="ARBA00022490"/>
    </source>
</evidence>
<dbReference type="HOGENOM" id="CLU_029499_15_2_5"/>
<comment type="pathway">
    <text evidence="18">Nucleotide-sugar biosynthesis; UDP-N-acetyl-alpha-D-glucosamine biosynthesis; N-acetyl-alpha-D-glucosamine 1-phosphate from alpha-D-glucosamine 6-phosphate (route II): step 2/2.</text>
</comment>
<dbReference type="GO" id="GO:0005737">
    <property type="term" value="C:cytoplasm"/>
    <property type="evidence" value="ECO:0007669"/>
    <property type="project" value="UniProtKB-SubCell"/>
</dbReference>
<dbReference type="eggNOG" id="COG1207">
    <property type="taxonomic scope" value="Bacteria"/>
</dbReference>
<feature type="region of interest" description="Linker" evidence="18">
    <location>
        <begin position="235"/>
        <end position="255"/>
    </location>
</feature>
<dbReference type="GO" id="GO:0009252">
    <property type="term" value="P:peptidoglycan biosynthetic process"/>
    <property type="evidence" value="ECO:0007669"/>
    <property type="project" value="UniProtKB-UniRule"/>
</dbReference>
<evidence type="ECO:0000256" key="10">
    <source>
        <dbReference type="ARBA" id="ARBA00022960"/>
    </source>
</evidence>
<dbReference type="InterPro" id="IPR011004">
    <property type="entry name" value="Trimer_LpxA-like_sf"/>
</dbReference>
<comment type="subcellular location">
    <subcellularLocation>
        <location evidence="1 18">Cytoplasm</location>
    </subcellularLocation>
</comment>
<feature type="binding site" evidence="18">
    <location>
        <position position="428"/>
    </location>
    <ligand>
        <name>acetyl-CoA</name>
        <dbReference type="ChEBI" id="CHEBI:57288"/>
    </ligand>
</feature>
<feature type="binding site" evidence="18">
    <location>
        <begin position="86"/>
        <end position="87"/>
    </location>
    <ligand>
        <name>UDP-N-acetyl-alpha-D-glucosamine</name>
        <dbReference type="ChEBI" id="CHEBI:57705"/>
    </ligand>
</feature>
<comment type="cofactor">
    <cofactor evidence="18">
        <name>Mg(2+)</name>
        <dbReference type="ChEBI" id="CHEBI:18420"/>
    </cofactor>
    <text evidence="18">Binds 1 Mg(2+) ion per subunit.</text>
</comment>
<evidence type="ECO:0000256" key="17">
    <source>
        <dbReference type="ARBA" id="ARBA00049628"/>
    </source>
</evidence>
<keyword evidence="10 18" id="KW-0133">Cell shape</keyword>
<keyword evidence="7 18" id="KW-0479">Metal-binding</keyword>
<comment type="similarity">
    <text evidence="2 18">In the C-terminal section; belongs to the transferase hexapeptide repeat family.</text>
</comment>
<keyword evidence="4 18" id="KW-0963">Cytoplasm</keyword>
<dbReference type="SUPFAM" id="SSF53448">
    <property type="entry name" value="Nucleotide-diphospho-sugar transferases"/>
    <property type="match status" value="1"/>
</dbReference>
<dbReference type="GO" id="GO:0016020">
    <property type="term" value="C:membrane"/>
    <property type="evidence" value="ECO:0007669"/>
    <property type="project" value="GOC"/>
</dbReference>
<evidence type="ECO:0000256" key="7">
    <source>
        <dbReference type="ARBA" id="ARBA00022723"/>
    </source>
</evidence>
<dbReference type="GO" id="GO:0019134">
    <property type="term" value="F:glucosamine-1-phosphate N-acetyltransferase activity"/>
    <property type="evidence" value="ECO:0007669"/>
    <property type="project" value="UniProtKB-UniRule"/>
</dbReference>
<keyword evidence="6 18" id="KW-0548">Nucleotidyltransferase</keyword>
<name>F4QPR8_9CAUL</name>
<keyword evidence="12 18" id="KW-0511">Multifunctional enzyme</keyword>
<dbReference type="InterPro" id="IPR005882">
    <property type="entry name" value="Bifunctional_GlmU"/>
</dbReference>
<evidence type="ECO:0000256" key="8">
    <source>
        <dbReference type="ARBA" id="ARBA00022737"/>
    </source>
</evidence>
<dbReference type="RefSeq" id="WP_006274004.1">
    <property type="nucleotide sequence ID" value="NZ_GL883079.1"/>
</dbReference>
<dbReference type="UniPathway" id="UPA00973"/>
<feature type="binding site" evidence="18">
    <location>
        <position position="393"/>
    </location>
    <ligand>
        <name>acetyl-CoA</name>
        <dbReference type="ChEBI" id="CHEBI:57288"/>
    </ligand>
</feature>